<evidence type="ECO:0000256" key="7">
    <source>
        <dbReference type="ARBA" id="ARBA00023136"/>
    </source>
</evidence>
<dbReference type="Gene3D" id="1.20.1080.10">
    <property type="entry name" value="Glycerol uptake facilitator protein"/>
    <property type="match status" value="1"/>
</dbReference>
<keyword evidence="6 9" id="KW-1133">Transmembrane helix</keyword>
<keyword evidence="3 8" id="KW-0813">Transport</keyword>
<gene>
    <name evidence="10" type="ORF">COHA_009819</name>
</gene>
<dbReference type="GO" id="GO:0015250">
    <property type="term" value="F:water channel activity"/>
    <property type="evidence" value="ECO:0007669"/>
    <property type="project" value="TreeGrafter"/>
</dbReference>
<feature type="transmembrane region" description="Helical" evidence="9">
    <location>
        <begin position="101"/>
        <end position="121"/>
    </location>
</feature>
<dbReference type="GO" id="GO:0005886">
    <property type="term" value="C:plasma membrane"/>
    <property type="evidence" value="ECO:0007669"/>
    <property type="project" value="UniProtKB-SubCell"/>
</dbReference>
<comment type="similarity">
    <text evidence="2 8">Belongs to the MIP/aquaporin (TC 1.A.8) family.</text>
</comment>
<dbReference type="InterPro" id="IPR022357">
    <property type="entry name" value="MIP_CS"/>
</dbReference>
<dbReference type="PANTHER" id="PTHR19139:SF199">
    <property type="entry name" value="MIP17260P"/>
    <property type="match status" value="1"/>
</dbReference>
<feature type="transmembrane region" description="Helical" evidence="9">
    <location>
        <begin position="260"/>
        <end position="283"/>
    </location>
</feature>
<organism evidence="10 11">
    <name type="scientific">Chlorella ohadii</name>
    <dbReference type="NCBI Taxonomy" id="2649997"/>
    <lineage>
        <taxon>Eukaryota</taxon>
        <taxon>Viridiplantae</taxon>
        <taxon>Chlorophyta</taxon>
        <taxon>core chlorophytes</taxon>
        <taxon>Trebouxiophyceae</taxon>
        <taxon>Chlorellales</taxon>
        <taxon>Chlorellaceae</taxon>
        <taxon>Chlorella clade</taxon>
        <taxon>Chlorella</taxon>
    </lineage>
</organism>
<evidence type="ECO:0000256" key="6">
    <source>
        <dbReference type="ARBA" id="ARBA00022989"/>
    </source>
</evidence>
<evidence type="ECO:0000256" key="8">
    <source>
        <dbReference type="RuleBase" id="RU000477"/>
    </source>
</evidence>
<evidence type="ECO:0000256" key="1">
    <source>
        <dbReference type="ARBA" id="ARBA00004651"/>
    </source>
</evidence>
<feature type="transmembrane region" description="Helical" evidence="9">
    <location>
        <begin position="22"/>
        <end position="48"/>
    </location>
</feature>
<dbReference type="InterPro" id="IPR023271">
    <property type="entry name" value="Aquaporin-like"/>
</dbReference>
<dbReference type="PROSITE" id="PS00221">
    <property type="entry name" value="MIP"/>
    <property type="match status" value="1"/>
</dbReference>
<sequence>MAGPDRSVGPRDVARALGKRSFVLRAVVAEFIGMTLFVFAGCGTAIFFSSTRVSTFATETETGPGQLGASLTANQSLADLEPMVRKGFIDTAAILTVNSSWGVLTAMAFGFGIMVLAYGIGHVSGCQLNPAVTISLALSGNCALLQAVANILAQLGGSCLAAGLLYGVVPNGGGSSLGSNAISKGFTTGEVVLGEAVMTCFLCFIVHMTAVDVRSVGNKGFAPLAIGTTVLLGHAVLLPVDGCSINPARSFGPAAVSGTWSNFWVFIVGPIIGAVVSVPLWWVCTQPAMDRLDLAPTQEFGAGSAIPSVRVVQGKDISSDSPEAVSLRKQGSNNNV</sequence>
<comment type="subcellular location">
    <subcellularLocation>
        <location evidence="1">Cell membrane</location>
        <topology evidence="1">Multi-pass membrane protein</topology>
    </subcellularLocation>
</comment>
<keyword evidence="11" id="KW-1185">Reference proteome</keyword>
<evidence type="ECO:0000313" key="10">
    <source>
        <dbReference type="EMBL" id="KAI7836311.1"/>
    </source>
</evidence>
<dbReference type="Pfam" id="PF00230">
    <property type="entry name" value="MIP"/>
    <property type="match status" value="1"/>
</dbReference>
<reference evidence="10" key="1">
    <citation type="submission" date="2020-11" db="EMBL/GenBank/DDBJ databases">
        <title>Chlorella ohadii genome sequencing and assembly.</title>
        <authorList>
            <person name="Murik O."/>
            <person name="Treves H."/>
            <person name="Kedem I."/>
            <person name="Shotland Y."/>
            <person name="Kaplan A."/>
        </authorList>
    </citation>
    <scope>NUCLEOTIDE SEQUENCE</scope>
    <source>
        <strain evidence="10">1</strain>
    </source>
</reference>
<dbReference type="PRINTS" id="PR00783">
    <property type="entry name" value="MINTRINSICP"/>
</dbReference>
<evidence type="ECO:0000256" key="2">
    <source>
        <dbReference type="ARBA" id="ARBA00006175"/>
    </source>
</evidence>
<keyword evidence="7 9" id="KW-0472">Membrane</keyword>
<dbReference type="AlphaFoldDB" id="A0AAD5DHK7"/>
<dbReference type="EMBL" id="JADXDR010000194">
    <property type="protein sequence ID" value="KAI7836311.1"/>
    <property type="molecule type" value="Genomic_DNA"/>
</dbReference>
<evidence type="ECO:0000256" key="5">
    <source>
        <dbReference type="ARBA" id="ARBA00022692"/>
    </source>
</evidence>
<evidence type="ECO:0000256" key="3">
    <source>
        <dbReference type="ARBA" id="ARBA00022448"/>
    </source>
</evidence>
<evidence type="ECO:0008006" key="12">
    <source>
        <dbReference type="Google" id="ProtNLM"/>
    </source>
</evidence>
<dbReference type="InterPro" id="IPR034294">
    <property type="entry name" value="Aquaporin_transptr"/>
</dbReference>
<protein>
    <recommendedName>
        <fullName evidence="12">Aquaporin</fullName>
    </recommendedName>
</protein>
<evidence type="ECO:0000313" key="11">
    <source>
        <dbReference type="Proteomes" id="UP001205105"/>
    </source>
</evidence>
<name>A0AAD5DHK7_9CHLO</name>
<keyword evidence="4" id="KW-1003">Cell membrane</keyword>
<feature type="transmembrane region" description="Helical" evidence="9">
    <location>
        <begin position="220"/>
        <end position="240"/>
    </location>
</feature>
<proteinExistence type="inferred from homology"/>
<evidence type="ECO:0000256" key="9">
    <source>
        <dbReference type="SAM" id="Phobius"/>
    </source>
</evidence>
<dbReference type="Proteomes" id="UP001205105">
    <property type="component" value="Unassembled WGS sequence"/>
</dbReference>
<feature type="transmembrane region" description="Helical" evidence="9">
    <location>
        <begin position="142"/>
        <end position="166"/>
    </location>
</feature>
<comment type="caution">
    <text evidence="10">The sequence shown here is derived from an EMBL/GenBank/DDBJ whole genome shotgun (WGS) entry which is preliminary data.</text>
</comment>
<evidence type="ECO:0000256" key="4">
    <source>
        <dbReference type="ARBA" id="ARBA00022475"/>
    </source>
</evidence>
<keyword evidence="5 8" id="KW-0812">Transmembrane</keyword>
<accession>A0AAD5DHK7</accession>
<dbReference type="PANTHER" id="PTHR19139">
    <property type="entry name" value="AQUAPORIN TRANSPORTER"/>
    <property type="match status" value="1"/>
</dbReference>
<dbReference type="SUPFAM" id="SSF81338">
    <property type="entry name" value="Aquaporin-like"/>
    <property type="match status" value="1"/>
</dbReference>
<dbReference type="InterPro" id="IPR000425">
    <property type="entry name" value="MIP"/>
</dbReference>
<feature type="transmembrane region" description="Helical" evidence="9">
    <location>
        <begin position="186"/>
        <end position="208"/>
    </location>
</feature>